<dbReference type="EMBL" id="JBHSZH010000001">
    <property type="protein sequence ID" value="MFC7078919.1"/>
    <property type="molecule type" value="Genomic_DNA"/>
</dbReference>
<name>A0ABD5WEJ2_9EURY</name>
<evidence type="ECO:0000256" key="1">
    <source>
        <dbReference type="SAM" id="MobiDB-lite"/>
    </source>
</evidence>
<keyword evidence="3" id="KW-1185">Reference proteome</keyword>
<evidence type="ECO:0000313" key="2">
    <source>
        <dbReference type="EMBL" id="MFC7078919.1"/>
    </source>
</evidence>
<reference evidence="2 3" key="1">
    <citation type="journal article" date="2019" name="Int. J. Syst. Evol. Microbiol.">
        <title>The Global Catalogue of Microorganisms (GCM) 10K type strain sequencing project: providing services to taxonomists for standard genome sequencing and annotation.</title>
        <authorList>
            <consortium name="The Broad Institute Genomics Platform"/>
            <consortium name="The Broad Institute Genome Sequencing Center for Infectious Disease"/>
            <person name="Wu L."/>
            <person name="Ma J."/>
        </authorList>
    </citation>
    <scope>NUCLEOTIDE SEQUENCE [LARGE SCALE GENOMIC DNA]</scope>
    <source>
        <strain evidence="2 3">DT72</strain>
    </source>
</reference>
<sequence>MTGDESGIELIISAGCYAARPVAKSPENPSSGHESLGEFHAGVADAFRR</sequence>
<dbReference type="RefSeq" id="WP_382208469.1">
    <property type="nucleotide sequence ID" value="NZ_JBHSZH010000001.1"/>
</dbReference>
<feature type="region of interest" description="Disordered" evidence="1">
    <location>
        <begin position="22"/>
        <end position="49"/>
    </location>
</feature>
<protein>
    <submittedName>
        <fullName evidence="2">Uncharacterized protein</fullName>
    </submittedName>
</protein>
<proteinExistence type="predicted"/>
<dbReference type="Proteomes" id="UP001596407">
    <property type="component" value="Unassembled WGS sequence"/>
</dbReference>
<accession>A0ABD5WEJ2</accession>
<gene>
    <name evidence="2" type="ORF">ACFQJ6_01025</name>
</gene>
<dbReference type="AlphaFoldDB" id="A0ABD5WEJ2"/>
<comment type="caution">
    <text evidence="2">The sequence shown here is derived from an EMBL/GenBank/DDBJ whole genome shotgun (WGS) entry which is preliminary data.</text>
</comment>
<organism evidence="2 3">
    <name type="scientific">Halorussus caseinilyticus</name>
    <dbReference type="NCBI Taxonomy" id="3034025"/>
    <lineage>
        <taxon>Archaea</taxon>
        <taxon>Methanobacteriati</taxon>
        <taxon>Methanobacteriota</taxon>
        <taxon>Stenosarchaea group</taxon>
        <taxon>Halobacteria</taxon>
        <taxon>Halobacteriales</taxon>
        <taxon>Haladaptataceae</taxon>
        <taxon>Halorussus</taxon>
    </lineage>
</organism>
<evidence type="ECO:0000313" key="3">
    <source>
        <dbReference type="Proteomes" id="UP001596407"/>
    </source>
</evidence>